<name>A0ABY9TZP5_STRVL</name>
<organism evidence="1 2">
    <name type="scientific">Streptomyces violaceus</name>
    <name type="common">Streptomyces venezuelae</name>
    <dbReference type="NCBI Taxonomy" id="1936"/>
    <lineage>
        <taxon>Bacteria</taxon>
        <taxon>Bacillati</taxon>
        <taxon>Actinomycetota</taxon>
        <taxon>Actinomycetes</taxon>
        <taxon>Kitasatosporales</taxon>
        <taxon>Streptomycetaceae</taxon>
        <taxon>Streptomyces</taxon>
    </lineage>
</organism>
<sequence>MPARVVIGARKPQRLEESLRQLNVHEHLRGQLDYADVDRALGLWSTWSRPTRPRDGWVNCSPKRSPRAVSRPVSWTRTRSPTPWSARALDILAVLLPPSDE</sequence>
<keyword evidence="2" id="KW-1185">Reference proteome</keyword>
<evidence type="ECO:0000313" key="1">
    <source>
        <dbReference type="EMBL" id="WND15858.1"/>
    </source>
</evidence>
<accession>A0ABY9TZP5</accession>
<reference evidence="1 2" key="1">
    <citation type="submission" date="2023-09" db="EMBL/GenBank/DDBJ databases">
        <title>The genome sequence of Streptomyces anthocyanicus.</title>
        <authorList>
            <person name="Mo P."/>
        </authorList>
    </citation>
    <scope>NUCLEOTIDE SEQUENCE [LARGE SCALE GENOMIC DNA]</scope>
    <source>
        <strain evidence="1 2">JCM 4387</strain>
    </source>
</reference>
<protein>
    <recommendedName>
        <fullName evidence="3">Adenosine deaminase domain-containing protein</fullName>
    </recommendedName>
</protein>
<gene>
    <name evidence="1" type="ORF">RI060_00005</name>
</gene>
<dbReference type="EMBL" id="CP134213">
    <property type="protein sequence ID" value="WND15858.1"/>
    <property type="molecule type" value="Genomic_DNA"/>
</dbReference>
<evidence type="ECO:0000313" key="2">
    <source>
        <dbReference type="Proteomes" id="UP001249394"/>
    </source>
</evidence>
<proteinExistence type="predicted"/>
<dbReference type="Proteomes" id="UP001249394">
    <property type="component" value="Chromosome"/>
</dbReference>
<evidence type="ECO:0008006" key="3">
    <source>
        <dbReference type="Google" id="ProtNLM"/>
    </source>
</evidence>